<gene>
    <name evidence="1" type="ORF">HMPREF2531_02521</name>
</gene>
<dbReference type="EMBL" id="LTDF01000086">
    <property type="protein sequence ID" value="KXT49738.1"/>
    <property type="molecule type" value="Genomic_DNA"/>
</dbReference>
<dbReference type="PATRIC" id="fig|329854.7.peg.2566"/>
<evidence type="ECO:0000313" key="1">
    <source>
        <dbReference type="EMBL" id="KXT49738.1"/>
    </source>
</evidence>
<reference evidence="1 2" key="1">
    <citation type="submission" date="2016-02" db="EMBL/GenBank/DDBJ databases">
        <authorList>
            <person name="Wen L."/>
            <person name="He K."/>
            <person name="Yang H."/>
        </authorList>
    </citation>
    <scope>NUCLEOTIDE SEQUENCE [LARGE SCALE GENOMIC DNA]</scope>
    <source>
        <strain evidence="1 2">KLE1704</strain>
    </source>
</reference>
<protein>
    <submittedName>
        <fullName evidence="1">Uncharacterized protein</fullName>
    </submittedName>
</protein>
<comment type="caution">
    <text evidence="1">The sequence shown here is derived from an EMBL/GenBank/DDBJ whole genome shotgun (WGS) entry which is preliminary data.</text>
</comment>
<sequence>MIYIKNKKIRQEENKQEWQEMKRMTRQETRWQKKSEAASHWKQPHTTTFYFSRW</sequence>
<dbReference type="Proteomes" id="UP000070319">
    <property type="component" value="Unassembled WGS sequence"/>
</dbReference>
<dbReference type="AlphaFoldDB" id="A0A139LE66"/>
<evidence type="ECO:0000313" key="2">
    <source>
        <dbReference type="Proteomes" id="UP000070319"/>
    </source>
</evidence>
<proteinExistence type="predicted"/>
<name>A0A139LE66_9BACE</name>
<organism evidence="1">
    <name type="scientific">Bacteroides intestinalis</name>
    <dbReference type="NCBI Taxonomy" id="329854"/>
    <lineage>
        <taxon>Bacteria</taxon>
        <taxon>Pseudomonadati</taxon>
        <taxon>Bacteroidota</taxon>
        <taxon>Bacteroidia</taxon>
        <taxon>Bacteroidales</taxon>
        <taxon>Bacteroidaceae</taxon>
        <taxon>Bacteroides</taxon>
    </lineage>
</organism>
<accession>A0A139LE66</accession>